<name>A0ACC5R0L3_9HYPH</name>
<evidence type="ECO:0000313" key="1">
    <source>
        <dbReference type="EMBL" id="MBK1866194.1"/>
    </source>
</evidence>
<protein>
    <submittedName>
        <fullName evidence="1">BA14K family protein</fullName>
    </submittedName>
</protein>
<sequence length="164" mass="16941">MNRTVLAKCVGAALALAVTAGFAGTASAGPRGYCDSYARDVAHRKTNGGADVLVGTIGGAVAGGILGGIIDNGKGAGRGAIIGGVGGTLLGAGVTSDRYRRAYDNAFARCMDNYEGQRSNYQSAGDFEPGSRSWARACSRKYRSFNPDTGKYKASSGQWRTCRL</sequence>
<comment type="caution">
    <text evidence="1">The sequence shown here is derived from an EMBL/GenBank/DDBJ whole genome shotgun (WGS) entry which is preliminary data.</text>
</comment>
<proteinExistence type="predicted"/>
<accession>A0ACC5R0L3</accession>
<dbReference type="Proteomes" id="UP000616151">
    <property type="component" value="Unassembled WGS sequence"/>
</dbReference>
<evidence type="ECO:0000313" key="2">
    <source>
        <dbReference type="Proteomes" id="UP000616151"/>
    </source>
</evidence>
<dbReference type="EMBL" id="JAENHL010000006">
    <property type="protein sequence ID" value="MBK1866194.1"/>
    <property type="molecule type" value="Genomic_DNA"/>
</dbReference>
<keyword evidence="2" id="KW-1185">Reference proteome</keyword>
<gene>
    <name evidence="1" type="ORF">JHL16_07485</name>
</gene>
<reference evidence="1" key="1">
    <citation type="submission" date="2021-01" db="EMBL/GenBank/DDBJ databases">
        <authorList>
            <person name="Sun Q."/>
        </authorList>
    </citation>
    <scope>NUCLEOTIDE SEQUENCE</scope>
    <source>
        <strain evidence="1">YIM B02566</strain>
    </source>
</reference>
<organism evidence="1 2">
    <name type="scientific">Taklimakanibacter albus</name>
    <dbReference type="NCBI Taxonomy" id="2800327"/>
    <lineage>
        <taxon>Bacteria</taxon>
        <taxon>Pseudomonadati</taxon>
        <taxon>Pseudomonadota</taxon>
        <taxon>Alphaproteobacteria</taxon>
        <taxon>Hyphomicrobiales</taxon>
        <taxon>Aestuariivirgaceae</taxon>
        <taxon>Taklimakanibacter</taxon>
    </lineage>
</organism>